<keyword evidence="1" id="KW-0479">Metal-binding</keyword>
<dbReference type="Pfam" id="PF13639">
    <property type="entry name" value="zf-RING_2"/>
    <property type="match status" value="1"/>
</dbReference>
<keyword evidence="9" id="KW-1185">Reference proteome</keyword>
<feature type="domain" description="RING-type" evidence="7">
    <location>
        <begin position="732"/>
        <end position="773"/>
    </location>
</feature>
<dbReference type="Proteomes" id="UP001516023">
    <property type="component" value="Unassembled WGS sequence"/>
</dbReference>
<protein>
    <recommendedName>
        <fullName evidence="7">RING-type domain-containing protein</fullName>
    </recommendedName>
</protein>
<accession>A0ABD3QFY2</accession>
<dbReference type="SUPFAM" id="SSF57850">
    <property type="entry name" value="RING/U-box"/>
    <property type="match status" value="1"/>
</dbReference>
<evidence type="ECO:0000259" key="7">
    <source>
        <dbReference type="PROSITE" id="PS50089"/>
    </source>
</evidence>
<dbReference type="GO" id="GO:0008270">
    <property type="term" value="F:zinc ion binding"/>
    <property type="evidence" value="ECO:0007669"/>
    <property type="project" value="UniProtKB-KW"/>
</dbReference>
<dbReference type="PROSITE" id="PS50089">
    <property type="entry name" value="ZF_RING_2"/>
    <property type="match status" value="1"/>
</dbReference>
<dbReference type="InterPro" id="IPR001841">
    <property type="entry name" value="Znf_RING"/>
</dbReference>
<evidence type="ECO:0000256" key="4">
    <source>
        <dbReference type="PROSITE-ProRule" id="PRU00175"/>
    </source>
</evidence>
<feature type="compositionally biased region" description="Low complexity" evidence="5">
    <location>
        <begin position="121"/>
        <end position="132"/>
    </location>
</feature>
<comment type="caution">
    <text evidence="8">The sequence shown here is derived from an EMBL/GenBank/DDBJ whole genome shotgun (WGS) entry which is preliminary data.</text>
</comment>
<dbReference type="Gene3D" id="3.30.40.10">
    <property type="entry name" value="Zinc/RING finger domain, C3HC4 (zinc finger)"/>
    <property type="match status" value="1"/>
</dbReference>
<evidence type="ECO:0000256" key="1">
    <source>
        <dbReference type="ARBA" id="ARBA00022723"/>
    </source>
</evidence>
<feature type="region of interest" description="Disordered" evidence="5">
    <location>
        <begin position="1"/>
        <end position="223"/>
    </location>
</feature>
<dbReference type="PANTHER" id="PTHR45969">
    <property type="entry name" value="RING ZINC FINGER PROTEIN-RELATED"/>
    <property type="match status" value="1"/>
</dbReference>
<evidence type="ECO:0000313" key="9">
    <source>
        <dbReference type="Proteomes" id="UP001516023"/>
    </source>
</evidence>
<feature type="region of interest" description="Disordered" evidence="5">
    <location>
        <begin position="285"/>
        <end position="307"/>
    </location>
</feature>
<keyword evidence="3" id="KW-0862">Zinc</keyword>
<sequence length="871" mass="96453">MTTSKSDASSSTDAPDEDSRMHALSDVSSSSSEATTFSQNPTPGSPHNRTSGAPQQRRRHRPPHMESISESPWDTASVVDRTVNHENDAFDQDYGQDHHQQHQQQEQIGENTNIIYSNQDSSSLPGRSSSSSNTHTRLRRNRSEEDDSWGSGSGAGGSLDRNLRRDGRNNASISGSSLALRRNNQQRRNVRRLRSNHRDNNEPTGERDRDMDQTAESRGISLSPLSASLDAGMAALRRWIRSRRTSVGSGGAGSNSEQRSLSTSSLPEIRLGEQDIAALSHAGDEQFGRGTSSLSNSSNVLEPSSSGNSGYIYYRPYEVEVDPNNEVDTTYGSDDESGTHPLVQQQEDATERRTAAANTAARRRAFSEPDRARLIDFLSSVYGSRVIDGRRMNMRRRYLSNIRPNTVQQATEEQANVTTPRRVFFAAATSSVEIEEDNLSSQNALAQVSSDHGASMHESTVTTDEQPTTSLVEMNAIPSTRNINSSSVNVLDPSSDPNRRARSRWIQINRRFQLTIKIVALLFSLLLFGILVCWVFLITCYVISLDQVCDVPLKAYFWLSTLQLVLDIFRADITKWMCRYRSDSRERVPPRVIFYNFVYLVYAIMILRLGVRCVFLSGSPSCASTAPELYFVSTVFVCLNLAAWATIFMGYLVPFCVVAFLLTWNGYFPNANNSLSPSGGIGGGRGRVGIGIMPSGIVEFPNAYSNPAPFGCIELMRVVLLDEFPASYPKECCICMMEYIPGEVIVQTPCQHIFHKRCCHEWLQLARTCPVCRTDIPEALGISEGSTVDDRVESHAADVTRTNAVNRRPLRVEVSNLVHFIRGHGRNSVTIANTASPQMPENPSDGQLNVSNVVAEASEIMSSNTNIEQQV</sequence>
<feature type="compositionally biased region" description="Low complexity" evidence="5">
    <location>
        <begin position="1"/>
        <end position="13"/>
    </location>
</feature>
<evidence type="ECO:0000256" key="2">
    <source>
        <dbReference type="ARBA" id="ARBA00022771"/>
    </source>
</evidence>
<feature type="transmembrane region" description="Helical" evidence="6">
    <location>
        <begin position="629"/>
        <end position="662"/>
    </location>
</feature>
<organism evidence="8 9">
    <name type="scientific">Cyclotella cryptica</name>
    <dbReference type="NCBI Taxonomy" id="29204"/>
    <lineage>
        <taxon>Eukaryota</taxon>
        <taxon>Sar</taxon>
        <taxon>Stramenopiles</taxon>
        <taxon>Ochrophyta</taxon>
        <taxon>Bacillariophyta</taxon>
        <taxon>Coscinodiscophyceae</taxon>
        <taxon>Thalassiosirophycidae</taxon>
        <taxon>Stephanodiscales</taxon>
        <taxon>Stephanodiscaceae</taxon>
        <taxon>Cyclotella</taxon>
    </lineage>
</organism>
<gene>
    <name evidence="8" type="ORF">HJC23_012982</name>
</gene>
<evidence type="ECO:0000256" key="5">
    <source>
        <dbReference type="SAM" id="MobiDB-lite"/>
    </source>
</evidence>
<feature type="compositionally biased region" description="Low complexity" evidence="5">
    <location>
        <begin position="292"/>
        <end position="307"/>
    </location>
</feature>
<evidence type="ECO:0000256" key="3">
    <source>
        <dbReference type="ARBA" id="ARBA00022833"/>
    </source>
</evidence>
<feature type="compositionally biased region" description="Basic and acidic residues" evidence="5">
    <location>
        <begin position="196"/>
        <end position="212"/>
    </location>
</feature>
<evidence type="ECO:0000256" key="6">
    <source>
        <dbReference type="SAM" id="Phobius"/>
    </source>
</evidence>
<proteinExistence type="predicted"/>
<feature type="transmembrane region" description="Helical" evidence="6">
    <location>
        <begin position="593"/>
        <end position="617"/>
    </location>
</feature>
<evidence type="ECO:0000313" key="8">
    <source>
        <dbReference type="EMBL" id="KAL3799257.1"/>
    </source>
</evidence>
<keyword evidence="6" id="KW-1133">Transmembrane helix</keyword>
<feature type="compositionally biased region" description="Basic residues" evidence="5">
    <location>
        <begin position="184"/>
        <end position="195"/>
    </location>
</feature>
<feature type="compositionally biased region" description="Polar residues" evidence="5">
    <location>
        <begin position="108"/>
        <end position="120"/>
    </location>
</feature>
<keyword evidence="6" id="KW-0812">Transmembrane</keyword>
<dbReference type="AlphaFoldDB" id="A0ABD3QFY2"/>
<reference evidence="8 9" key="1">
    <citation type="journal article" date="2020" name="G3 (Bethesda)">
        <title>Improved Reference Genome for Cyclotella cryptica CCMP332, a Model for Cell Wall Morphogenesis, Salinity Adaptation, and Lipid Production in Diatoms (Bacillariophyta).</title>
        <authorList>
            <person name="Roberts W.R."/>
            <person name="Downey K.M."/>
            <person name="Ruck E.C."/>
            <person name="Traller J.C."/>
            <person name="Alverson A.J."/>
        </authorList>
    </citation>
    <scope>NUCLEOTIDE SEQUENCE [LARGE SCALE GENOMIC DNA]</scope>
    <source>
        <strain evidence="8 9">CCMP332</strain>
    </source>
</reference>
<dbReference type="InterPro" id="IPR013083">
    <property type="entry name" value="Znf_RING/FYVE/PHD"/>
</dbReference>
<feature type="region of interest" description="Disordered" evidence="5">
    <location>
        <begin position="245"/>
        <end position="266"/>
    </location>
</feature>
<dbReference type="SMART" id="SM00184">
    <property type="entry name" value="RING"/>
    <property type="match status" value="1"/>
</dbReference>
<feature type="compositionally biased region" description="Polar residues" evidence="5">
    <location>
        <begin position="254"/>
        <end position="266"/>
    </location>
</feature>
<feature type="transmembrane region" description="Helical" evidence="6">
    <location>
        <begin position="518"/>
        <end position="544"/>
    </location>
</feature>
<feature type="compositionally biased region" description="Polar residues" evidence="5">
    <location>
        <begin position="33"/>
        <end position="53"/>
    </location>
</feature>
<keyword evidence="6" id="KW-0472">Membrane</keyword>
<feature type="region of interest" description="Disordered" evidence="5">
    <location>
        <begin position="322"/>
        <end position="351"/>
    </location>
</feature>
<keyword evidence="2 4" id="KW-0863">Zinc-finger</keyword>
<dbReference type="EMBL" id="JABMIG020000040">
    <property type="protein sequence ID" value="KAL3799257.1"/>
    <property type="molecule type" value="Genomic_DNA"/>
</dbReference>
<name>A0ABD3QFY2_9STRA</name>